<feature type="non-terminal residue" evidence="8">
    <location>
        <position position="430"/>
    </location>
</feature>
<evidence type="ECO:0000256" key="4">
    <source>
        <dbReference type="ARBA" id="ARBA00023002"/>
    </source>
</evidence>
<dbReference type="Proteomes" id="UP000054270">
    <property type="component" value="Unassembled WGS sequence"/>
</dbReference>
<keyword evidence="6" id="KW-0732">Signal</keyword>
<name>A0A0D2NA87_HYPSF</name>
<evidence type="ECO:0000313" key="8">
    <source>
        <dbReference type="EMBL" id="KJA13521.1"/>
    </source>
</evidence>
<dbReference type="EMBL" id="KN817734">
    <property type="protein sequence ID" value="KJA13521.1"/>
    <property type="molecule type" value="Genomic_DNA"/>
</dbReference>
<dbReference type="PRINTS" id="PR00420">
    <property type="entry name" value="RNGMNOXGNASE"/>
</dbReference>
<evidence type="ECO:0000256" key="1">
    <source>
        <dbReference type="ARBA" id="ARBA00007992"/>
    </source>
</evidence>
<dbReference type="SUPFAM" id="SSF51905">
    <property type="entry name" value="FAD/NAD(P)-binding domain"/>
    <property type="match status" value="1"/>
</dbReference>
<proteinExistence type="inferred from homology"/>
<comment type="similarity">
    <text evidence="1">Belongs to the paxM FAD-dependent monooxygenase family.</text>
</comment>
<dbReference type="GO" id="GO:0071949">
    <property type="term" value="F:FAD binding"/>
    <property type="evidence" value="ECO:0007669"/>
    <property type="project" value="InterPro"/>
</dbReference>
<reference evidence="9" key="1">
    <citation type="submission" date="2014-04" db="EMBL/GenBank/DDBJ databases">
        <title>Evolutionary Origins and Diversification of the Mycorrhizal Mutualists.</title>
        <authorList>
            <consortium name="DOE Joint Genome Institute"/>
            <consortium name="Mycorrhizal Genomics Consortium"/>
            <person name="Kohler A."/>
            <person name="Kuo A."/>
            <person name="Nagy L.G."/>
            <person name="Floudas D."/>
            <person name="Copeland A."/>
            <person name="Barry K.W."/>
            <person name="Cichocki N."/>
            <person name="Veneault-Fourrey C."/>
            <person name="LaButti K."/>
            <person name="Lindquist E.A."/>
            <person name="Lipzen A."/>
            <person name="Lundell T."/>
            <person name="Morin E."/>
            <person name="Murat C."/>
            <person name="Riley R."/>
            <person name="Ohm R."/>
            <person name="Sun H."/>
            <person name="Tunlid A."/>
            <person name="Henrissat B."/>
            <person name="Grigoriev I.V."/>
            <person name="Hibbett D.S."/>
            <person name="Martin F."/>
        </authorList>
    </citation>
    <scope>NUCLEOTIDE SEQUENCE [LARGE SCALE GENOMIC DNA]</scope>
    <source>
        <strain evidence="9">FD-334 SS-4</strain>
    </source>
</reference>
<keyword evidence="3" id="KW-0274">FAD</keyword>
<keyword evidence="4" id="KW-0560">Oxidoreductase</keyword>
<dbReference type="InterPro" id="IPR050493">
    <property type="entry name" value="FAD-dep_Monooxygenase_BioMet"/>
</dbReference>
<evidence type="ECO:0000256" key="5">
    <source>
        <dbReference type="ARBA" id="ARBA00023033"/>
    </source>
</evidence>
<keyword evidence="5" id="KW-0503">Monooxygenase</keyword>
<dbReference type="InterPro" id="IPR036188">
    <property type="entry name" value="FAD/NAD-bd_sf"/>
</dbReference>
<evidence type="ECO:0000256" key="2">
    <source>
        <dbReference type="ARBA" id="ARBA00022630"/>
    </source>
</evidence>
<evidence type="ECO:0000256" key="3">
    <source>
        <dbReference type="ARBA" id="ARBA00022827"/>
    </source>
</evidence>
<evidence type="ECO:0000259" key="7">
    <source>
        <dbReference type="Pfam" id="PF01494"/>
    </source>
</evidence>
<keyword evidence="2" id="KW-0285">Flavoprotein</keyword>
<feature type="non-terminal residue" evidence="8">
    <location>
        <position position="1"/>
    </location>
</feature>
<dbReference type="Gene3D" id="3.50.50.60">
    <property type="entry name" value="FAD/NAD(P)-binding domain"/>
    <property type="match status" value="1"/>
</dbReference>
<feature type="signal peptide" evidence="6">
    <location>
        <begin position="1"/>
        <end position="16"/>
    </location>
</feature>
<protein>
    <recommendedName>
        <fullName evidence="7">FAD-binding domain-containing protein</fullName>
    </recommendedName>
</protein>
<dbReference type="AlphaFoldDB" id="A0A0D2NA87"/>
<dbReference type="OMA" id="ATHIWER"/>
<dbReference type="GO" id="GO:0004497">
    <property type="term" value="F:monooxygenase activity"/>
    <property type="evidence" value="ECO:0007669"/>
    <property type="project" value="UniProtKB-KW"/>
</dbReference>
<dbReference type="PANTHER" id="PTHR13789:SF306">
    <property type="entry name" value="HYDROXYLASE, PUTATIVE-RELATED"/>
    <property type="match status" value="1"/>
</dbReference>
<evidence type="ECO:0000256" key="6">
    <source>
        <dbReference type="SAM" id="SignalP"/>
    </source>
</evidence>
<dbReference type="InterPro" id="IPR002938">
    <property type="entry name" value="FAD-bd"/>
</dbReference>
<evidence type="ECO:0000313" key="9">
    <source>
        <dbReference type="Proteomes" id="UP000054270"/>
    </source>
</evidence>
<dbReference type="STRING" id="945553.A0A0D2NA87"/>
<organism evidence="8 9">
    <name type="scientific">Hypholoma sublateritium (strain FD-334 SS-4)</name>
    <dbReference type="NCBI Taxonomy" id="945553"/>
    <lineage>
        <taxon>Eukaryota</taxon>
        <taxon>Fungi</taxon>
        <taxon>Dikarya</taxon>
        <taxon>Basidiomycota</taxon>
        <taxon>Agaricomycotina</taxon>
        <taxon>Agaricomycetes</taxon>
        <taxon>Agaricomycetidae</taxon>
        <taxon>Agaricales</taxon>
        <taxon>Agaricineae</taxon>
        <taxon>Strophariaceae</taxon>
        <taxon>Hypholoma</taxon>
    </lineage>
</organism>
<feature type="chain" id="PRO_5002265308" description="FAD-binding domain-containing protein" evidence="6">
    <location>
        <begin position="17"/>
        <end position="430"/>
    </location>
</feature>
<accession>A0A0D2NA87</accession>
<feature type="domain" description="FAD-binding" evidence="7">
    <location>
        <begin position="4"/>
        <end position="356"/>
    </location>
</feature>
<keyword evidence="9" id="KW-1185">Reference proteome</keyword>
<dbReference type="PANTHER" id="PTHR13789">
    <property type="entry name" value="MONOOXYGENASE"/>
    <property type="match status" value="1"/>
</dbReference>
<dbReference type="Pfam" id="PF01494">
    <property type="entry name" value="FAD_binding_3"/>
    <property type="match status" value="1"/>
</dbReference>
<dbReference type="OrthoDB" id="1878542at2759"/>
<gene>
    <name evidence="8" type="ORF">HYPSUDRAFT_116595</name>
</gene>
<sequence length="430" mass="46429">LSFIVVGAGIGGLATAAALCRAGHDVLVLEQSTGTIKSKGGMQSPPNMTRLLLKWGLAPALARCSHKCDRLIFTNGATGALIGFLHMGEEFMRDLGAEFLFLQHQDLHDMLRNLAVNSGAKLRFTARVIGMDTSKGSVTLENSEVLKADIVVIADGFDSELRKAVTEDENVLPDAMDAHVVATFQVPMAAIRADPALTALCAPHCWNIWRGNEYMMNANILVGEDSLSVTIIHDFAGPRAPHNANWAEGHSLADLGIDLKNFAPIPGKVLALAATTTVTSHIFIRRPVAVNFVSATSRTLLLGEAAHPMLPASNHGIALVLEDADTLGELFSQCVAPSHPAQLLTAYDDLRQERAALIHFRDAAQCTFSMCISQNPSTCQCDAVLRFALSNGEWDRTDDSHTFHAVLGKELELWANDAGEQVAGWWRMYG</sequence>